<evidence type="ECO:0000259" key="1">
    <source>
        <dbReference type="Pfam" id="PF00112"/>
    </source>
</evidence>
<sequence>MWRIKHPHIFQTRDGLPKKVDWVESAAVTPPRDQGPSPTCRAYSGVAAIESMNKIKRGQLVNLTVVDVIIDNIRFWMDGAWPDVVFHDGVK</sequence>
<dbReference type="EMBL" id="CM002924">
    <property type="protein sequence ID" value="KGN56737.1"/>
    <property type="molecule type" value="Genomic_DNA"/>
</dbReference>
<reference evidence="2 3" key="2">
    <citation type="journal article" date="2009" name="PLoS ONE">
        <title>An integrated genetic and cytogenetic map of the cucumber genome.</title>
        <authorList>
            <person name="Ren Y."/>
            <person name="Zhang Z."/>
            <person name="Liu J."/>
            <person name="Staub J.E."/>
            <person name="Han Y."/>
            <person name="Cheng Z."/>
            <person name="Li X."/>
            <person name="Lu J."/>
            <person name="Miao H."/>
            <person name="Kang H."/>
            <person name="Xie B."/>
            <person name="Gu X."/>
            <person name="Wang X."/>
            <person name="Du Y."/>
            <person name="Jin W."/>
            <person name="Huang S."/>
        </authorList>
    </citation>
    <scope>NUCLEOTIDE SEQUENCE [LARGE SCALE GENOMIC DNA]</scope>
    <source>
        <strain evidence="3">cv. 9930</strain>
    </source>
</reference>
<proteinExistence type="predicted"/>
<dbReference type="Gene3D" id="3.90.70.10">
    <property type="entry name" value="Cysteine proteinases"/>
    <property type="match status" value="1"/>
</dbReference>
<accession>A0A0A0L7Y4</accession>
<dbReference type="Pfam" id="PF00112">
    <property type="entry name" value="Peptidase_C1"/>
    <property type="match status" value="1"/>
</dbReference>
<organism evidence="2 3">
    <name type="scientific">Cucumis sativus</name>
    <name type="common">Cucumber</name>
    <dbReference type="NCBI Taxonomy" id="3659"/>
    <lineage>
        <taxon>Eukaryota</taxon>
        <taxon>Viridiplantae</taxon>
        <taxon>Streptophyta</taxon>
        <taxon>Embryophyta</taxon>
        <taxon>Tracheophyta</taxon>
        <taxon>Spermatophyta</taxon>
        <taxon>Magnoliopsida</taxon>
        <taxon>eudicotyledons</taxon>
        <taxon>Gunneridae</taxon>
        <taxon>Pentapetalae</taxon>
        <taxon>rosids</taxon>
        <taxon>fabids</taxon>
        <taxon>Cucurbitales</taxon>
        <taxon>Cucurbitaceae</taxon>
        <taxon>Benincaseae</taxon>
        <taxon>Cucumis</taxon>
    </lineage>
</organism>
<dbReference type="Proteomes" id="UP000029981">
    <property type="component" value="Chromosome 3"/>
</dbReference>
<dbReference type="InterPro" id="IPR038765">
    <property type="entry name" value="Papain-like_cys_pep_sf"/>
</dbReference>
<dbReference type="AlphaFoldDB" id="A0A0A0L7Y4"/>
<reference evidence="2 3" key="4">
    <citation type="journal article" date="2011" name="BMC Genomics">
        <title>RNA-Seq improves annotation of protein-coding genes in the cucumber genome.</title>
        <authorList>
            <person name="Li Z."/>
            <person name="Zhang Z."/>
            <person name="Yan P."/>
            <person name="Huang S."/>
            <person name="Fei Z."/>
            <person name="Lin K."/>
        </authorList>
    </citation>
    <scope>NUCLEOTIDE SEQUENCE [LARGE SCALE GENOMIC DNA]</scope>
    <source>
        <strain evidence="3">cv. 9930</strain>
    </source>
</reference>
<feature type="domain" description="Peptidase C1A papain C-terminal" evidence="1">
    <location>
        <begin position="16"/>
        <end position="68"/>
    </location>
</feature>
<gene>
    <name evidence="2" type="ORF">Csa_3G131900</name>
</gene>
<keyword evidence="3" id="KW-1185">Reference proteome</keyword>
<evidence type="ECO:0000313" key="3">
    <source>
        <dbReference type="Proteomes" id="UP000029981"/>
    </source>
</evidence>
<dbReference type="SUPFAM" id="SSF54001">
    <property type="entry name" value="Cysteine proteinases"/>
    <property type="match status" value="1"/>
</dbReference>
<reference evidence="2 3" key="1">
    <citation type="journal article" date="2009" name="Nat. Genet.">
        <title>The genome of the cucumber, Cucumis sativus L.</title>
        <authorList>
            <person name="Huang S."/>
            <person name="Li R."/>
            <person name="Zhang Z."/>
            <person name="Li L."/>
            <person name="Gu X."/>
            <person name="Fan W."/>
            <person name="Lucas W.J."/>
            <person name="Wang X."/>
            <person name="Xie B."/>
            <person name="Ni P."/>
            <person name="Ren Y."/>
            <person name="Zhu H."/>
            <person name="Li J."/>
            <person name="Lin K."/>
            <person name="Jin W."/>
            <person name="Fei Z."/>
            <person name="Li G."/>
            <person name="Staub J."/>
            <person name="Kilian A."/>
            <person name="van der Vossen E.A."/>
            <person name="Wu Y."/>
            <person name="Guo J."/>
            <person name="He J."/>
            <person name="Jia Z."/>
            <person name="Ren Y."/>
            <person name="Tian G."/>
            <person name="Lu Y."/>
            <person name="Ruan J."/>
            <person name="Qian W."/>
            <person name="Wang M."/>
            <person name="Huang Q."/>
            <person name="Li B."/>
            <person name="Xuan Z."/>
            <person name="Cao J."/>
            <person name="Asan"/>
            <person name="Wu Z."/>
            <person name="Zhang J."/>
            <person name="Cai Q."/>
            <person name="Bai Y."/>
            <person name="Zhao B."/>
            <person name="Han Y."/>
            <person name="Li Y."/>
            <person name="Li X."/>
            <person name="Wang S."/>
            <person name="Shi Q."/>
            <person name="Liu S."/>
            <person name="Cho W.K."/>
            <person name="Kim J.Y."/>
            <person name="Xu Y."/>
            <person name="Heller-Uszynska K."/>
            <person name="Miao H."/>
            <person name="Cheng Z."/>
            <person name="Zhang S."/>
            <person name="Wu J."/>
            <person name="Yang Y."/>
            <person name="Kang H."/>
            <person name="Li M."/>
            <person name="Liang H."/>
            <person name="Ren X."/>
            <person name="Shi Z."/>
            <person name="Wen M."/>
            <person name="Jian M."/>
            <person name="Yang H."/>
            <person name="Zhang G."/>
            <person name="Yang Z."/>
            <person name="Chen R."/>
            <person name="Liu S."/>
            <person name="Li J."/>
            <person name="Ma L."/>
            <person name="Liu H."/>
            <person name="Zhou Y."/>
            <person name="Zhao J."/>
            <person name="Fang X."/>
            <person name="Li G."/>
            <person name="Fang L."/>
            <person name="Li Y."/>
            <person name="Liu D."/>
            <person name="Zheng H."/>
            <person name="Zhang Y."/>
            <person name="Qin N."/>
            <person name="Li Z."/>
            <person name="Yang G."/>
            <person name="Yang S."/>
            <person name="Bolund L."/>
            <person name="Kristiansen K."/>
            <person name="Zheng H."/>
            <person name="Li S."/>
            <person name="Zhang X."/>
            <person name="Yang H."/>
            <person name="Wang J."/>
            <person name="Sun R."/>
            <person name="Zhang B."/>
            <person name="Jiang S."/>
            <person name="Wang J."/>
            <person name="Du Y."/>
            <person name="Li S."/>
        </authorList>
    </citation>
    <scope>NUCLEOTIDE SEQUENCE [LARGE SCALE GENOMIC DNA]</scope>
    <source>
        <strain evidence="3">cv. 9930</strain>
    </source>
</reference>
<dbReference type="Gramene" id="KGN56737">
    <property type="protein sequence ID" value="KGN56737"/>
    <property type="gene ID" value="Csa_3G131900"/>
</dbReference>
<reference evidence="2 3" key="3">
    <citation type="journal article" date="2010" name="BMC Genomics">
        <title>Transcriptome sequencing and comparative analysis of cucumber flowers with different sex types.</title>
        <authorList>
            <person name="Guo S."/>
            <person name="Zheng Y."/>
            <person name="Joung J.G."/>
            <person name="Liu S."/>
            <person name="Zhang Z."/>
            <person name="Crasta O.R."/>
            <person name="Sobral B.W."/>
            <person name="Xu Y."/>
            <person name="Huang S."/>
            <person name="Fei Z."/>
        </authorList>
    </citation>
    <scope>NUCLEOTIDE SEQUENCE [LARGE SCALE GENOMIC DNA]</scope>
    <source>
        <strain evidence="3">cv. 9930</strain>
    </source>
</reference>
<dbReference type="GO" id="GO:0008234">
    <property type="term" value="F:cysteine-type peptidase activity"/>
    <property type="evidence" value="ECO:0007669"/>
    <property type="project" value="InterPro"/>
</dbReference>
<evidence type="ECO:0000313" key="2">
    <source>
        <dbReference type="EMBL" id="KGN56737.1"/>
    </source>
</evidence>
<name>A0A0A0L7Y4_CUCSA</name>
<dbReference type="GO" id="GO:0006508">
    <property type="term" value="P:proteolysis"/>
    <property type="evidence" value="ECO:0007669"/>
    <property type="project" value="InterPro"/>
</dbReference>
<protein>
    <recommendedName>
        <fullName evidence="1">Peptidase C1A papain C-terminal domain-containing protein</fullName>
    </recommendedName>
</protein>
<dbReference type="InterPro" id="IPR000668">
    <property type="entry name" value="Peptidase_C1A_C"/>
</dbReference>